<reference evidence="10 11" key="1">
    <citation type="submission" date="2019-08" db="EMBL/GenBank/DDBJ databases">
        <title>In-depth cultivation of the pig gut microbiome towards novel bacterial diversity and tailored functional studies.</title>
        <authorList>
            <person name="Wylensek D."/>
            <person name="Hitch T.C.A."/>
            <person name="Clavel T."/>
        </authorList>
    </citation>
    <scope>NUCLEOTIDE SEQUENCE [LARGE SCALE GENOMIC DNA]</scope>
    <source>
        <strain evidence="10 11">WCA-389-WT-23D1</strain>
    </source>
</reference>
<dbReference type="EMBL" id="VUMD01000023">
    <property type="protein sequence ID" value="MSS38355.1"/>
    <property type="molecule type" value="Genomic_DNA"/>
</dbReference>
<evidence type="ECO:0000256" key="9">
    <source>
        <dbReference type="SAM" id="Phobius"/>
    </source>
</evidence>
<protein>
    <submittedName>
        <fullName evidence="10">PTS sugar transporter subunit IIC</fullName>
    </submittedName>
</protein>
<evidence type="ECO:0000256" key="1">
    <source>
        <dbReference type="ARBA" id="ARBA00004651"/>
    </source>
</evidence>
<dbReference type="AlphaFoldDB" id="A0A7X2NNX1"/>
<keyword evidence="3" id="KW-1003">Cell membrane</keyword>
<keyword evidence="5" id="KW-0598">Phosphotransferase system</keyword>
<dbReference type="GO" id="GO:0009401">
    <property type="term" value="P:phosphoenolpyruvate-dependent sugar phosphotransferase system"/>
    <property type="evidence" value="ECO:0007669"/>
    <property type="project" value="UniProtKB-KW"/>
</dbReference>
<dbReference type="InterPro" id="IPR004700">
    <property type="entry name" value="PTS_IIC_man"/>
</dbReference>
<feature type="transmembrane region" description="Helical" evidence="9">
    <location>
        <begin position="6"/>
        <end position="23"/>
    </location>
</feature>
<evidence type="ECO:0000256" key="4">
    <source>
        <dbReference type="ARBA" id="ARBA00022597"/>
    </source>
</evidence>
<keyword evidence="11" id="KW-1185">Reference proteome</keyword>
<evidence type="ECO:0000256" key="7">
    <source>
        <dbReference type="ARBA" id="ARBA00022989"/>
    </source>
</evidence>
<evidence type="ECO:0000256" key="2">
    <source>
        <dbReference type="ARBA" id="ARBA00022448"/>
    </source>
</evidence>
<dbReference type="GO" id="GO:0005886">
    <property type="term" value="C:plasma membrane"/>
    <property type="evidence" value="ECO:0007669"/>
    <property type="project" value="UniProtKB-SubCell"/>
</dbReference>
<feature type="transmembrane region" description="Helical" evidence="9">
    <location>
        <begin position="139"/>
        <end position="160"/>
    </location>
</feature>
<evidence type="ECO:0000256" key="3">
    <source>
        <dbReference type="ARBA" id="ARBA00022475"/>
    </source>
</evidence>
<evidence type="ECO:0000256" key="5">
    <source>
        <dbReference type="ARBA" id="ARBA00022683"/>
    </source>
</evidence>
<keyword evidence="8 9" id="KW-0472">Membrane</keyword>
<dbReference type="PANTHER" id="PTHR32502:SF8">
    <property type="entry name" value="N-ACETYLGALACTOSAMINE PERMEASE IIC COMPONENT 1"/>
    <property type="match status" value="1"/>
</dbReference>
<dbReference type="Proteomes" id="UP000429958">
    <property type="component" value="Unassembled WGS sequence"/>
</dbReference>
<feature type="transmembrane region" description="Helical" evidence="9">
    <location>
        <begin position="44"/>
        <end position="68"/>
    </location>
</feature>
<dbReference type="InterPro" id="IPR050303">
    <property type="entry name" value="GatZ_KbaZ_carbometab"/>
</dbReference>
<comment type="subcellular location">
    <subcellularLocation>
        <location evidence="1">Cell membrane</location>
        <topology evidence="1">Multi-pass membrane protein</topology>
    </subcellularLocation>
</comment>
<dbReference type="Pfam" id="PF03609">
    <property type="entry name" value="EII-Sor"/>
    <property type="match status" value="1"/>
</dbReference>
<dbReference type="PANTHER" id="PTHR32502">
    <property type="entry name" value="N-ACETYLGALACTOSAMINE PERMEASE II COMPONENT-RELATED"/>
    <property type="match status" value="1"/>
</dbReference>
<evidence type="ECO:0000313" key="11">
    <source>
        <dbReference type="Proteomes" id="UP000429958"/>
    </source>
</evidence>
<feature type="transmembrane region" description="Helical" evidence="9">
    <location>
        <begin position="207"/>
        <end position="236"/>
    </location>
</feature>
<keyword evidence="2" id="KW-0813">Transport</keyword>
<proteinExistence type="predicted"/>
<feature type="transmembrane region" description="Helical" evidence="9">
    <location>
        <begin position="180"/>
        <end position="200"/>
    </location>
</feature>
<evidence type="ECO:0000256" key="8">
    <source>
        <dbReference type="ARBA" id="ARBA00023136"/>
    </source>
</evidence>
<dbReference type="RefSeq" id="WP_287847809.1">
    <property type="nucleotide sequence ID" value="NZ_DBEWUL010000175.1"/>
</dbReference>
<keyword evidence="4 10" id="KW-0762">Sugar transport</keyword>
<keyword evidence="6 9" id="KW-0812">Transmembrane</keyword>
<evidence type="ECO:0000313" key="10">
    <source>
        <dbReference type="EMBL" id="MSS38355.1"/>
    </source>
</evidence>
<organism evidence="10 11">
    <name type="scientific">Clostridium porci</name>
    <dbReference type="NCBI Taxonomy" id="2605778"/>
    <lineage>
        <taxon>Bacteria</taxon>
        <taxon>Bacillati</taxon>
        <taxon>Bacillota</taxon>
        <taxon>Clostridia</taxon>
        <taxon>Eubacteriales</taxon>
        <taxon>Clostridiaceae</taxon>
        <taxon>Clostridium</taxon>
    </lineage>
</organism>
<comment type="caution">
    <text evidence="10">The sequence shown here is derived from an EMBL/GenBank/DDBJ whole genome shotgun (WGS) entry which is preliminary data.</text>
</comment>
<dbReference type="PROSITE" id="PS51106">
    <property type="entry name" value="PTS_EIIC_TYPE_4"/>
    <property type="match status" value="1"/>
</dbReference>
<evidence type="ECO:0000256" key="6">
    <source>
        <dbReference type="ARBA" id="ARBA00022692"/>
    </source>
</evidence>
<sequence length="251" mass="26572">MLVKAILLGLVGVIGVIDSRLIGRQNIGRPLILSTLSGLVLGDLRMGITLGASLELISMGFVAIGAAGPPNMQFGSIIATAFVCLSGASAEAALTIAIPVAVIGEFMSAIMRIVVAQFSHVADAAIEGGNYRRAKNIHIWWSFILNALIYFIPIFLTVYLGTGIVEVIVNAIPEVISNGLTVAGNLLSALGFAMLLSTMISKKLFPYFLFGFLVVAYSGLDLIGLTMFACILAFILDKVSYGRREGMKNGI</sequence>
<gene>
    <name evidence="10" type="ORF">FYJ39_17910</name>
</gene>
<accession>A0A7X2NNX1</accession>
<feature type="transmembrane region" description="Helical" evidence="9">
    <location>
        <begin position="74"/>
        <end position="103"/>
    </location>
</feature>
<keyword evidence="7 9" id="KW-1133">Transmembrane helix</keyword>
<name>A0A7X2NNX1_9CLOT</name>